<dbReference type="Proteomes" id="UP000695022">
    <property type="component" value="Unplaced"/>
</dbReference>
<organism evidence="2 3">
    <name type="scientific">Priapulus caudatus</name>
    <name type="common">Priapulid worm</name>
    <dbReference type="NCBI Taxonomy" id="37621"/>
    <lineage>
        <taxon>Eukaryota</taxon>
        <taxon>Metazoa</taxon>
        <taxon>Ecdysozoa</taxon>
        <taxon>Scalidophora</taxon>
        <taxon>Priapulida</taxon>
        <taxon>Priapulimorpha</taxon>
        <taxon>Priapulimorphida</taxon>
        <taxon>Priapulidae</taxon>
        <taxon>Priapulus</taxon>
    </lineage>
</organism>
<name>A0ABM1EER6_PRICU</name>
<dbReference type="GeneID" id="106811537"/>
<feature type="region of interest" description="Disordered" evidence="1">
    <location>
        <begin position="1"/>
        <end position="217"/>
    </location>
</feature>
<feature type="compositionally biased region" description="Basic and acidic residues" evidence="1">
    <location>
        <begin position="165"/>
        <end position="183"/>
    </location>
</feature>
<feature type="region of interest" description="Disordered" evidence="1">
    <location>
        <begin position="400"/>
        <end position="441"/>
    </location>
</feature>
<keyword evidence="2" id="KW-1185">Reference proteome</keyword>
<sequence length="441" mass="47310">MAVAEERRDGSVDGRHGDASLQPATTPESGDYRSPTAHAAATHRGWNELAREKAEREEKPAAQRASAERGAWAIVQHVHADKARSPSRGVSVPTALHAAARDRARRCEHARLRARQQTTTGTPTAARAKPETVRSRRASPKIASTARGMRVRGVGGTAAPPPANPHEERRAETGTPAGKREAISARPHRCKMAGSAAGLRAKRRQAGAIVASSRGTESLAKTAEVSVAPDDAPAHECIYKQMLRESKYSSGAGSHSKIANDVDPKAPSSGSRSRKRRSRQCTKPKLPEPAPEISATAERATPHGVASSSAAAPEPTPMKNEPTPRKNEPTPRKHEPSPRKLEPSPRKPEPTTLRSPRRRDAGNKPTHTTTAVGSLLVDAVSLPLTAERVRLDLLCNAEMGSRPCRGKRVNAIEKPAKKKTRGTPNKHLSRKEPFASMPDAS</sequence>
<feature type="compositionally biased region" description="Basic and acidic residues" evidence="1">
    <location>
        <begin position="322"/>
        <end position="349"/>
    </location>
</feature>
<dbReference type="RefSeq" id="XP_014670687.1">
    <property type="nucleotide sequence ID" value="XM_014815201.1"/>
</dbReference>
<feature type="region of interest" description="Disordered" evidence="1">
    <location>
        <begin position="247"/>
        <end position="374"/>
    </location>
</feature>
<evidence type="ECO:0000313" key="2">
    <source>
        <dbReference type="Proteomes" id="UP000695022"/>
    </source>
</evidence>
<feature type="compositionally biased region" description="Basic and acidic residues" evidence="1">
    <location>
        <begin position="1"/>
        <end position="18"/>
    </location>
</feature>
<proteinExistence type="predicted"/>
<accession>A0ABM1EER6</accession>
<reference evidence="3" key="1">
    <citation type="submission" date="2025-08" db="UniProtKB">
        <authorList>
            <consortium name="RefSeq"/>
        </authorList>
    </citation>
    <scope>IDENTIFICATION</scope>
</reference>
<gene>
    <name evidence="3" type="primary">LOC106811537</name>
</gene>
<feature type="compositionally biased region" description="Basic residues" evidence="1">
    <location>
        <begin position="272"/>
        <end position="282"/>
    </location>
</feature>
<protein>
    <submittedName>
        <fullName evidence="3">Serine/arginine repetitive matrix protein 1-like</fullName>
    </submittedName>
</protein>
<evidence type="ECO:0000256" key="1">
    <source>
        <dbReference type="SAM" id="MobiDB-lite"/>
    </source>
</evidence>
<feature type="compositionally biased region" description="Basic and acidic residues" evidence="1">
    <location>
        <begin position="99"/>
        <end position="111"/>
    </location>
</feature>
<feature type="compositionally biased region" description="Basic and acidic residues" evidence="1">
    <location>
        <begin position="45"/>
        <end position="61"/>
    </location>
</feature>
<evidence type="ECO:0000313" key="3">
    <source>
        <dbReference type="RefSeq" id="XP_014670687.1"/>
    </source>
</evidence>